<comment type="subcellular location">
    <subcellularLocation>
        <location evidence="1 11">Cell outer membrane</location>
        <topology evidence="1 11">Multi-pass membrane protein</topology>
    </subcellularLocation>
</comment>
<dbReference type="InterPro" id="IPR039426">
    <property type="entry name" value="TonB-dep_rcpt-like"/>
</dbReference>
<evidence type="ECO:0000256" key="1">
    <source>
        <dbReference type="ARBA" id="ARBA00004571"/>
    </source>
</evidence>
<evidence type="ECO:0000256" key="9">
    <source>
        <dbReference type="ARBA" id="ARBA00023136"/>
    </source>
</evidence>
<keyword evidence="6" id="KW-0408">Iron</keyword>
<keyword evidence="5 11" id="KW-0812">Transmembrane</keyword>
<proteinExistence type="inferred from homology"/>
<dbReference type="OrthoDB" id="9775095at2"/>
<evidence type="ECO:0000256" key="2">
    <source>
        <dbReference type="ARBA" id="ARBA00022448"/>
    </source>
</evidence>
<evidence type="ECO:0000256" key="6">
    <source>
        <dbReference type="ARBA" id="ARBA00023004"/>
    </source>
</evidence>
<dbReference type="CDD" id="cd01347">
    <property type="entry name" value="ligand_gated_channel"/>
    <property type="match status" value="1"/>
</dbReference>
<keyword evidence="14" id="KW-1185">Reference proteome</keyword>
<keyword evidence="7" id="KW-0406">Ion transport</keyword>
<dbReference type="InterPro" id="IPR012910">
    <property type="entry name" value="Plug_dom"/>
</dbReference>
<gene>
    <name evidence="13" type="ORF">X907_0740</name>
</gene>
<evidence type="ECO:0000256" key="11">
    <source>
        <dbReference type="PROSITE-ProRule" id="PRU01360"/>
    </source>
</evidence>
<organism evidence="13 14">
    <name type="scientific">Glycocaulis alkaliphilus</name>
    <dbReference type="NCBI Taxonomy" id="1434191"/>
    <lineage>
        <taxon>Bacteria</taxon>
        <taxon>Pseudomonadati</taxon>
        <taxon>Pseudomonadota</taxon>
        <taxon>Alphaproteobacteria</taxon>
        <taxon>Maricaulales</taxon>
        <taxon>Maricaulaceae</taxon>
        <taxon>Glycocaulis</taxon>
    </lineage>
</organism>
<dbReference type="EMBL" id="CP018911">
    <property type="protein sequence ID" value="AZU03284.1"/>
    <property type="molecule type" value="Genomic_DNA"/>
</dbReference>
<dbReference type="Proteomes" id="UP000286954">
    <property type="component" value="Chromosome"/>
</dbReference>
<keyword evidence="2 11" id="KW-0813">Transport</keyword>
<evidence type="ECO:0000256" key="10">
    <source>
        <dbReference type="ARBA" id="ARBA00023237"/>
    </source>
</evidence>
<keyword evidence="4" id="KW-0410">Iron transport</keyword>
<keyword evidence="13" id="KW-0675">Receptor</keyword>
<name>A0A3T0E7N4_9PROT</name>
<dbReference type="InterPro" id="IPR036942">
    <property type="entry name" value="Beta-barrel_TonB_sf"/>
</dbReference>
<dbReference type="Pfam" id="PF07715">
    <property type="entry name" value="Plug"/>
    <property type="match status" value="1"/>
</dbReference>
<dbReference type="RefSeq" id="WP_127565691.1">
    <property type="nucleotide sequence ID" value="NZ_BMFB01000002.1"/>
</dbReference>
<evidence type="ECO:0000256" key="7">
    <source>
        <dbReference type="ARBA" id="ARBA00023065"/>
    </source>
</evidence>
<dbReference type="GO" id="GO:0006826">
    <property type="term" value="P:iron ion transport"/>
    <property type="evidence" value="ECO:0007669"/>
    <property type="project" value="UniProtKB-KW"/>
</dbReference>
<evidence type="ECO:0000256" key="8">
    <source>
        <dbReference type="ARBA" id="ARBA00023077"/>
    </source>
</evidence>
<keyword evidence="8 12" id="KW-0798">TonB box</keyword>
<dbReference type="GO" id="GO:0009279">
    <property type="term" value="C:cell outer membrane"/>
    <property type="evidence" value="ECO:0007669"/>
    <property type="project" value="UniProtKB-SubCell"/>
</dbReference>
<dbReference type="InterPro" id="IPR000531">
    <property type="entry name" value="Beta-barrel_TonB"/>
</dbReference>
<keyword evidence="3 11" id="KW-1134">Transmembrane beta strand</keyword>
<dbReference type="PROSITE" id="PS52016">
    <property type="entry name" value="TONB_DEPENDENT_REC_3"/>
    <property type="match status" value="1"/>
</dbReference>
<dbReference type="SUPFAM" id="SSF56935">
    <property type="entry name" value="Porins"/>
    <property type="match status" value="1"/>
</dbReference>
<keyword evidence="9 11" id="KW-0472">Membrane</keyword>
<dbReference type="PANTHER" id="PTHR32552:SF81">
    <property type="entry name" value="TONB-DEPENDENT OUTER MEMBRANE RECEPTOR"/>
    <property type="match status" value="1"/>
</dbReference>
<dbReference type="Gene3D" id="2.40.170.20">
    <property type="entry name" value="TonB-dependent receptor, beta-barrel domain"/>
    <property type="match status" value="1"/>
</dbReference>
<comment type="similarity">
    <text evidence="11 12">Belongs to the TonB-dependent receptor family.</text>
</comment>
<dbReference type="Pfam" id="PF00593">
    <property type="entry name" value="TonB_dep_Rec_b-barrel"/>
    <property type="match status" value="1"/>
</dbReference>
<accession>A0A3T0E7N4</accession>
<dbReference type="PANTHER" id="PTHR32552">
    <property type="entry name" value="FERRICHROME IRON RECEPTOR-RELATED"/>
    <property type="match status" value="1"/>
</dbReference>
<evidence type="ECO:0000256" key="5">
    <source>
        <dbReference type="ARBA" id="ARBA00022692"/>
    </source>
</evidence>
<evidence type="ECO:0000256" key="3">
    <source>
        <dbReference type="ARBA" id="ARBA00022452"/>
    </source>
</evidence>
<sequence>MRTTALTTTALIALAMAAPAIAQDQGEQIARSGPQLEVITITARKTEENLQEVPIAVSAYTAAEIQRRGIRNAQDLSSITPGLNVEQDQGRRFDRPVIRGQSNVLGVPNAASFIDGVYIPDSLFATELAFVDQIEVIKGPQSALYGRQTFSGAISYTTREPSDVFEGQLRVTAAEHDEYNFLGSISGPIVDGVLSGQLALNYYTYGGEYQNNAVGDPSFGRTIGQEETRGISGGLRFTPSDNLSFTLRATYAENDDGHEVMVLQRASNNNCFLSTASRYYCGAINVGPEDITLNLDAVGGGGVSRETTRISLISEYDFENGFTLTSISGYNNSYESRKADLDFLPIAALGGSLHVDDRIDIESFSQELRIASPVDRRFSWLAGVYYYNGDTWNGRYRFATDALQDNGVVGVTNYAAFALARFDFTDRLTGTAEVRIAEEELTLTGSAANFDLSATYRSTNPRFTLAYQANDFTMLYASAARGNKPGGFNADVRLAPDQLSYGEESAWNYEIGIKSDLFDQRVRLNAAAFFIDWTNQQLTQSTVVAVGGTAPFIRNVGELEVRGFEVEGEFQVTDNWRLRGTYSYAESEYTNAFDPDHNTLTGNGDITGNTAPNAPRTQFSVGTHIWWPMFNDSRGFFDATYAYRGRKFAQVSNLAWVDGRDVANAQLGWELNQHRVILFGRNLFDNIEPLGVTRYVDFGDSNRRGFLGTLPRGRQFGITYEMSF</sequence>
<evidence type="ECO:0000313" key="13">
    <source>
        <dbReference type="EMBL" id="AZU03284.1"/>
    </source>
</evidence>
<keyword evidence="10 11" id="KW-0998">Cell outer membrane</keyword>
<evidence type="ECO:0000313" key="14">
    <source>
        <dbReference type="Proteomes" id="UP000286954"/>
    </source>
</evidence>
<evidence type="ECO:0000256" key="4">
    <source>
        <dbReference type="ARBA" id="ARBA00022496"/>
    </source>
</evidence>
<dbReference type="KEGG" id="gak:X907_0740"/>
<evidence type="ECO:0000256" key="12">
    <source>
        <dbReference type="RuleBase" id="RU003357"/>
    </source>
</evidence>
<protein>
    <submittedName>
        <fullName evidence="13">TonB-dependent receptor, plug</fullName>
    </submittedName>
</protein>
<reference evidence="13 14" key="1">
    <citation type="submission" date="2016-12" db="EMBL/GenBank/DDBJ databases">
        <title>The genome of dimorphic prosthecate Glycocaulis alkaliphilus 6b-8t, isolated from crude oil dictates its adaptability in petroleum environments.</title>
        <authorList>
            <person name="Wu X.-L."/>
            <person name="Geng S."/>
        </authorList>
    </citation>
    <scope>NUCLEOTIDE SEQUENCE [LARGE SCALE GENOMIC DNA]</scope>
    <source>
        <strain evidence="13 14">6B-8</strain>
    </source>
</reference>
<dbReference type="AlphaFoldDB" id="A0A3T0E7N4"/>